<dbReference type="EMBL" id="JAFIRN010000011">
    <property type="protein sequence ID" value="KAG5839843.1"/>
    <property type="molecule type" value="Genomic_DNA"/>
</dbReference>
<keyword evidence="3" id="KW-1185">Reference proteome</keyword>
<gene>
    <name evidence="2" type="ORF">ANANG_G00209350</name>
</gene>
<evidence type="ECO:0000313" key="2">
    <source>
        <dbReference type="EMBL" id="KAG5839843.1"/>
    </source>
</evidence>
<evidence type="ECO:0000256" key="1">
    <source>
        <dbReference type="SAM" id="MobiDB-lite"/>
    </source>
</evidence>
<reference evidence="2" key="1">
    <citation type="submission" date="2021-01" db="EMBL/GenBank/DDBJ databases">
        <title>A chromosome-scale assembly of European eel, Anguilla anguilla.</title>
        <authorList>
            <person name="Henkel C."/>
            <person name="Jong-Raadsen S.A."/>
            <person name="Dufour S."/>
            <person name="Weltzien F.-A."/>
            <person name="Palstra A.P."/>
            <person name="Pelster B."/>
            <person name="Spaink H.P."/>
            <person name="Van Den Thillart G.E."/>
            <person name="Jansen H."/>
            <person name="Zahm M."/>
            <person name="Klopp C."/>
            <person name="Cedric C."/>
            <person name="Louis A."/>
            <person name="Berthelot C."/>
            <person name="Parey E."/>
            <person name="Roest Crollius H."/>
            <person name="Montfort J."/>
            <person name="Robinson-Rechavi M."/>
            <person name="Bucao C."/>
            <person name="Bouchez O."/>
            <person name="Gislard M."/>
            <person name="Lluch J."/>
            <person name="Milhes M."/>
            <person name="Lampietro C."/>
            <person name="Lopez Roques C."/>
            <person name="Donnadieu C."/>
            <person name="Braasch I."/>
            <person name="Desvignes T."/>
            <person name="Postlethwait J."/>
            <person name="Bobe J."/>
            <person name="Guiguen Y."/>
            <person name="Dirks R."/>
        </authorList>
    </citation>
    <scope>NUCLEOTIDE SEQUENCE</scope>
    <source>
        <strain evidence="2">Tag_6206</strain>
        <tissue evidence="2">Liver</tissue>
    </source>
</reference>
<feature type="region of interest" description="Disordered" evidence="1">
    <location>
        <begin position="1"/>
        <end position="92"/>
    </location>
</feature>
<sequence length="197" mass="20466">MRSRKKSQRGTFQRSAAGRVKKAALPSQDSDGGVPDTGPEPALRRRSSGPVGRVARRRSSCHPEGRSLRLLRPGGRPGPAPTPDPADSPGASAFRLFSCGPNEWPWSRPLPPRGSLTEAPGCHSGGRHRLRPFAGVQCCTAVMSGTRPGPWASRRQAAGCGASQALPSSPSLLIGPLNERQGSGIPALISGTAPACA</sequence>
<evidence type="ECO:0000313" key="3">
    <source>
        <dbReference type="Proteomes" id="UP001044222"/>
    </source>
</evidence>
<protein>
    <submittedName>
        <fullName evidence="2">Uncharacterized protein</fullName>
    </submittedName>
</protein>
<comment type="caution">
    <text evidence="2">The sequence shown here is derived from an EMBL/GenBank/DDBJ whole genome shotgun (WGS) entry which is preliminary data.</text>
</comment>
<proteinExistence type="predicted"/>
<dbReference type="Proteomes" id="UP001044222">
    <property type="component" value="Chromosome 11"/>
</dbReference>
<organism evidence="2 3">
    <name type="scientific">Anguilla anguilla</name>
    <name type="common">European freshwater eel</name>
    <name type="synonym">Muraena anguilla</name>
    <dbReference type="NCBI Taxonomy" id="7936"/>
    <lineage>
        <taxon>Eukaryota</taxon>
        <taxon>Metazoa</taxon>
        <taxon>Chordata</taxon>
        <taxon>Craniata</taxon>
        <taxon>Vertebrata</taxon>
        <taxon>Euteleostomi</taxon>
        <taxon>Actinopterygii</taxon>
        <taxon>Neopterygii</taxon>
        <taxon>Teleostei</taxon>
        <taxon>Anguilliformes</taxon>
        <taxon>Anguillidae</taxon>
        <taxon>Anguilla</taxon>
    </lineage>
</organism>
<feature type="compositionally biased region" description="Pro residues" evidence="1">
    <location>
        <begin position="76"/>
        <end position="86"/>
    </location>
</feature>
<name>A0A9D3M6S0_ANGAN</name>
<accession>A0A9D3M6S0</accession>
<dbReference type="AlphaFoldDB" id="A0A9D3M6S0"/>